<reference evidence="2" key="1">
    <citation type="journal article" date="2020" name="Stud. Mycol.">
        <title>101 Dothideomycetes genomes: a test case for predicting lifestyles and emergence of pathogens.</title>
        <authorList>
            <person name="Haridas S."/>
            <person name="Albert R."/>
            <person name="Binder M."/>
            <person name="Bloem J."/>
            <person name="Labutti K."/>
            <person name="Salamov A."/>
            <person name="Andreopoulos B."/>
            <person name="Baker S."/>
            <person name="Barry K."/>
            <person name="Bills G."/>
            <person name="Bluhm B."/>
            <person name="Cannon C."/>
            <person name="Castanera R."/>
            <person name="Culley D."/>
            <person name="Daum C."/>
            <person name="Ezra D."/>
            <person name="Gonzalez J."/>
            <person name="Henrissat B."/>
            <person name="Kuo A."/>
            <person name="Liang C."/>
            <person name="Lipzen A."/>
            <person name="Lutzoni F."/>
            <person name="Magnuson J."/>
            <person name="Mondo S."/>
            <person name="Nolan M."/>
            <person name="Ohm R."/>
            <person name="Pangilinan J."/>
            <person name="Park H.-J."/>
            <person name="Ramirez L."/>
            <person name="Alfaro M."/>
            <person name="Sun H."/>
            <person name="Tritt A."/>
            <person name="Yoshinaga Y."/>
            <person name="Zwiers L.-H."/>
            <person name="Turgeon B."/>
            <person name="Goodwin S."/>
            <person name="Spatafora J."/>
            <person name="Crous P."/>
            <person name="Grigoriev I."/>
        </authorList>
    </citation>
    <scope>NUCLEOTIDE SEQUENCE</scope>
    <source>
        <strain evidence="2">CBS 121410</strain>
    </source>
</reference>
<dbReference type="EMBL" id="ML978714">
    <property type="protein sequence ID" value="KAF2089332.1"/>
    <property type="molecule type" value="Genomic_DNA"/>
</dbReference>
<evidence type="ECO:0000256" key="1">
    <source>
        <dbReference type="SAM" id="MobiDB-lite"/>
    </source>
</evidence>
<evidence type="ECO:0000313" key="2">
    <source>
        <dbReference type="EMBL" id="KAF2089332.1"/>
    </source>
</evidence>
<proteinExistence type="predicted"/>
<keyword evidence="3" id="KW-1185">Reference proteome</keyword>
<organism evidence="2 3">
    <name type="scientific">Saccharata proteae CBS 121410</name>
    <dbReference type="NCBI Taxonomy" id="1314787"/>
    <lineage>
        <taxon>Eukaryota</taxon>
        <taxon>Fungi</taxon>
        <taxon>Dikarya</taxon>
        <taxon>Ascomycota</taxon>
        <taxon>Pezizomycotina</taxon>
        <taxon>Dothideomycetes</taxon>
        <taxon>Dothideomycetes incertae sedis</taxon>
        <taxon>Botryosphaeriales</taxon>
        <taxon>Saccharataceae</taxon>
        <taxon>Saccharata</taxon>
    </lineage>
</organism>
<feature type="compositionally biased region" description="Basic and acidic residues" evidence="1">
    <location>
        <begin position="419"/>
        <end position="433"/>
    </location>
</feature>
<feature type="compositionally biased region" description="Basic and acidic residues" evidence="1">
    <location>
        <begin position="365"/>
        <end position="380"/>
    </location>
</feature>
<feature type="region of interest" description="Disordered" evidence="1">
    <location>
        <begin position="122"/>
        <end position="141"/>
    </location>
</feature>
<gene>
    <name evidence="2" type="ORF">K490DRAFT_36800</name>
</gene>
<dbReference type="OrthoDB" id="5343576at2759"/>
<dbReference type="Proteomes" id="UP000799776">
    <property type="component" value="Unassembled WGS sequence"/>
</dbReference>
<feature type="region of interest" description="Disordered" evidence="1">
    <location>
        <begin position="162"/>
        <end position="200"/>
    </location>
</feature>
<feature type="compositionally biased region" description="Polar residues" evidence="1">
    <location>
        <begin position="478"/>
        <end position="491"/>
    </location>
</feature>
<feature type="compositionally biased region" description="Low complexity" evidence="1">
    <location>
        <begin position="455"/>
        <end position="472"/>
    </location>
</feature>
<accession>A0A6A5YBT3</accession>
<protein>
    <submittedName>
        <fullName evidence="2">Uncharacterized protein</fullName>
    </submittedName>
</protein>
<name>A0A6A5YBT3_9PEZI</name>
<feature type="region of interest" description="Disordered" evidence="1">
    <location>
        <begin position="342"/>
        <end position="499"/>
    </location>
</feature>
<sequence>MAVNGTSGGVGQLVEHVALGFDALSSEYRILFEQHRELENKLSWAKQQYLDIVRRFTPDVASEDYTTFSQGLEEAERHGQTGPADWLDALAESRDGDRRTAAYIVRQAELARDKLKSQLSSKESDGVKIWNGPSADKADRQSDRVMKLQTLAQQARSASLENDFTVPGTPSRLGCPFAASSGRGRSMSGRRSLGTPRSSHSRILPHAMRSKRSSFNDPINDPIKAETCGIDGQSPEPSVAGSQQPVCPIRFLDQHSPEEIAKYFENHKHEIPRSHEVCVKRFQTNSESIRQLDAKYGSLVNMIQGLGVKHKPMLPDQPDDEEEAIEADSTGRVANWAKAVSTNAENGQEDDDVGDPTQILDADEADRLPRFDRPLKEIRVGESPSRPWGISVPAKYNKPRSEAASAKSEPTASPALEAPPEKKPSKCPFDHTKMMGMMGGPPHKPTTEPRPEPSAPDLDPAPTTAPGPASTQPAPPQEEQSARPNIIPTSQKNHEATQGAAKMVFTGPVFIGYSVEQATALLQGLGWTGKP</sequence>
<dbReference type="AlphaFoldDB" id="A0A6A5YBT3"/>
<feature type="compositionally biased region" description="Low complexity" evidence="1">
    <location>
        <begin position="180"/>
        <end position="194"/>
    </location>
</feature>
<evidence type="ECO:0000313" key="3">
    <source>
        <dbReference type="Proteomes" id="UP000799776"/>
    </source>
</evidence>